<feature type="compositionally biased region" description="Acidic residues" evidence="1">
    <location>
        <begin position="362"/>
        <end position="371"/>
    </location>
</feature>
<evidence type="ECO:0000256" key="1">
    <source>
        <dbReference type="SAM" id="MobiDB-lite"/>
    </source>
</evidence>
<reference evidence="2" key="1">
    <citation type="submission" date="2022-07" db="EMBL/GenBank/DDBJ databases">
        <title>The genome of Lyophyllum shimeji provides insight into the initial evolution of ectomycorrhizal fungal genome.</title>
        <authorList>
            <person name="Kobayashi Y."/>
            <person name="Shibata T."/>
            <person name="Hirakawa H."/>
            <person name="Shigenobu S."/>
            <person name="Nishiyama T."/>
            <person name="Yamada A."/>
            <person name="Hasebe M."/>
            <person name="Kawaguchi M."/>
        </authorList>
    </citation>
    <scope>NUCLEOTIDE SEQUENCE</scope>
    <source>
        <strain evidence="2">AT787</strain>
    </source>
</reference>
<dbReference type="GO" id="GO:0042781">
    <property type="term" value="F:3'-tRNA processing endoribonuclease activity"/>
    <property type="evidence" value="ECO:0007669"/>
    <property type="project" value="TreeGrafter"/>
</dbReference>
<dbReference type="GO" id="GO:0005634">
    <property type="term" value="C:nucleus"/>
    <property type="evidence" value="ECO:0007669"/>
    <property type="project" value="TreeGrafter"/>
</dbReference>
<gene>
    <name evidence="2" type="ORF">LshimejAT787_0208570</name>
</gene>
<feature type="compositionally biased region" description="Basic residues" evidence="1">
    <location>
        <begin position="404"/>
        <end position="418"/>
    </location>
</feature>
<dbReference type="Gene3D" id="3.60.15.10">
    <property type="entry name" value="Ribonuclease Z/Hydroxyacylglutathione hydrolase-like"/>
    <property type="match status" value="1"/>
</dbReference>
<dbReference type="Pfam" id="PF23023">
    <property type="entry name" value="Anti-Pycsar_Apyc1"/>
    <property type="match status" value="1"/>
</dbReference>
<dbReference type="Proteomes" id="UP001063166">
    <property type="component" value="Unassembled WGS sequence"/>
</dbReference>
<dbReference type="EMBL" id="BRPK01000002">
    <property type="protein sequence ID" value="GLB35292.1"/>
    <property type="molecule type" value="Genomic_DNA"/>
</dbReference>
<keyword evidence="3" id="KW-1185">Reference proteome</keyword>
<protein>
    <submittedName>
        <fullName evidence="2">Beta-lactamase superfamily domain containing protein</fullName>
    </submittedName>
</protein>
<feature type="region of interest" description="Disordered" evidence="1">
    <location>
        <begin position="354"/>
        <end position="418"/>
    </location>
</feature>
<organism evidence="2 3">
    <name type="scientific">Lyophyllum shimeji</name>
    <name type="common">Hon-shimeji</name>
    <name type="synonym">Tricholoma shimeji</name>
    <dbReference type="NCBI Taxonomy" id="47721"/>
    <lineage>
        <taxon>Eukaryota</taxon>
        <taxon>Fungi</taxon>
        <taxon>Dikarya</taxon>
        <taxon>Basidiomycota</taxon>
        <taxon>Agaricomycotina</taxon>
        <taxon>Agaricomycetes</taxon>
        <taxon>Agaricomycetidae</taxon>
        <taxon>Agaricales</taxon>
        <taxon>Tricholomatineae</taxon>
        <taxon>Lyophyllaceae</taxon>
        <taxon>Lyophyllum</taxon>
    </lineage>
</organism>
<dbReference type="SUPFAM" id="SSF56281">
    <property type="entry name" value="Metallo-hydrolase/oxidoreductase"/>
    <property type="match status" value="1"/>
</dbReference>
<dbReference type="OrthoDB" id="527344at2759"/>
<evidence type="ECO:0000313" key="2">
    <source>
        <dbReference type="EMBL" id="GLB35292.1"/>
    </source>
</evidence>
<sequence length="418" mass="46224">MMQGAFRVTFLGTSSGGGPSESRNCSSLVCDVVGDGTLWMVDCAEGTNRQFAFQDRSSTNLRSNKVTKMFITHMHADHIMGIIPFLRNILYPPPVAKPFPVSKPPAIEIYGPCGIRAFVRQVMKMTCTRTADFWTVHELLTPTDRKTPCLPHSDAADSTYELDVMHKTEVAGRDIMCSEDGFWKAFTVSQSLFGELFVDAGPISHRDPCLGYVIREAAGPMRKLVILGDTSDASAIIPLCVNPPPSLLVHEATDAHIPRHVDYNATRTPEAVLDKALSRGHSIPSMAGAFAKSIGAERLVLNHIGGRFPAPKYARDRRTAVMKEIEKQATQAWGSKTRAIAAYDFMQVIIPPVLPTPREADTESDNEESNEEERGSPMDAIQTAETVTMQLHHADPNEGFLYASKKRGRGDRDRRRRR</sequence>
<dbReference type="PANTHER" id="PTHR46018:SF2">
    <property type="entry name" value="ZINC PHOSPHODIESTERASE ELAC PROTEIN 1"/>
    <property type="match status" value="1"/>
</dbReference>
<proteinExistence type="predicted"/>
<name>A0A9P3UJA8_LYOSH</name>
<dbReference type="InterPro" id="IPR036866">
    <property type="entry name" value="RibonucZ/Hydroxyglut_hydro"/>
</dbReference>
<accession>A0A9P3UJA8</accession>
<evidence type="ECO:0000313" key="3">
    <source>
        <dbReference type="Proteomes" id="UP001063166"/>
    </source>
</evidence>
<dbReference type="AlphaFoldDB" id="A0A9P3UJA8"/>
<comment type="caution">
    <text evidence="2">The sequence shown here is derived from an EMBL/GenBank/DDBJ whole genome shotgun (WGS) entry which is preliminary data.</text>
</comment>
<dbReference type="PANTHER" id="PTHR46018">
    <property type="entry name" value="ZINC PHOSPHODIESTERASE ELAC PROTEIN 1"/>
    <property type="match status" value="1"/>
</dbReference>